<dbReference type="Pfam" id="PF17517">
    <property type="entry name" value="IgGFc_binding"/>
    <property type="match status" value="1"/>
</dbReference>
<dbReference type="InterPro" id="IPR035234">
    <property type="entry name" value="IgGFc-bd_N"/>
</dbReference>
<keyword evidence="5" id="KW-1185">Reference proteome</keyword>
<evidence type="ECO:0000313" key="4">
    <source>
        <dbReference type="EMBL" id="QCK14917.1"/>
    </source>
</evidence>
<reference evidence="4 5" key="1">
    <citation type="submission" date="2018-04" db="EMBL/GenBank/DDBJ databases">
        <title>Complete genome uncultured novel isolate.</title>
        <authorList>
            <person name="Merlino G."/>
        </authorList>
    </citation>
    <scope>NUCLEOTIDE SEQUENCE [LARGE SCALE GENOMIC DNA]</scope>
    <source>
        <strain evidence="5">R1DC9</strain>
    </source>
</reference>
<evidence type="ECO:0000256" key="1">
    <source>
        <dbReference type="SAM" id="MobiDB-lite"/>
    </source>
</evidence>
<accession>A0A4D7JJN8</accession>
<dbReference type="KEGG" id="fpf:DCC35_09275"/>
<organism evidence="4 5">
    <name type="scientific">Mangrovivirga cuniculi</name>
    <dbReference type="NCBI Taxonomy" id="2715131"/>
    <lineage>
        <taxon>Bacteria</taxon>
        <taxon>Pseudomonadati</taxon>
        <taxon>Bacteroidota</taxon>
        <taxon>Cytophagia</taxon>
        <taxon>Cytophagales</taxon>
        <taxon>Mangrovivirgaceae</taxon>
        <taxon>Mangrovivirga</taxon>
    </lineage>
</organism>
<dbReference type="RefSeq" id="WP_137090507.1">
    <property type="nucleotide sequence ID" value="NZ_CP028923.1"/>
</dbReference>
<sequence length="1731" mass="190574">MNIFYKNKGDKFFNLLTLKVLTLFVLACLSFSGYAQFDTKLWFPPVWNANQPNLNARSEFLITTKFPVANVRVYTVDGAVDQNFVVRPGQPANMALSPTLGMTLNLNQVENSKGLIVESDYPVQVTYRLAAVNNQNIVTLKGKQALGTLFYAGSQTINMDRQYARGKEHHFISVMATEDNTIVTFELPASYTYDFAGLGTKTHSVTLNEGETYLVRGEGPLQHITGTKVTTNGKSIVVNSGSEHTRIDGPPGTTSAEGGADQLVPIERIGSEYIVMRGENDPEYEYSIIVATEDNTEIFIDGSATPVAVINEGEYYNFMLGGPYTDVGRGHYITSNNPIYVYQVSGSDPGRVRDEVGMAIVPPLFCAGSKYIEFVPFKNYSQKQRINIVIPQEGLSSLTYNGQSYSSYSGVSVYPVNGRPDYYAVSFPTQHVRSQDNLIITSDEFLQVGYMTGASGTGTYGFLSGFGSKIETIDPYYYNETGDKVYTSIYDFDADLATPGYQGVVQGNTVDMCIWGESCAPPNLVNDVTSSGNGEEVQFTPATDSCFTYTASKTYYGKDTVEVQIINEIGAVETVFIIVDVISALDLAIDENSINYNSPTCPETDFTVSFDITNLSDIPFNDNLDVTFYDGDPTVSGARRLNSISVPINNLNQNDVFTVNDAPVQGTGAAIVDLYIAINDNGTSGVPINYPSTIILETDYTNNVGAQPVPALPFPLEAEKLKDNINCDPAYPDNGAARANVIINGNVQTSGYSYRWFDGPTPVTGNADFTQRTYPNLAEGTYSVYAINDRFGCQSDTVEVEIGLQAEFFSADIEEISPLTNCVSPNGALRATVPTADDDDFDFYWYNDEFVQDNTTLVGVGQLLENIDESDYTVKVINKTTGCFEITSASVSDQRVYPGLNLDSEPQTRCDPANGRLIGGINQNPLDYDFTWTNEENTLISNNQNVNEVEAGKYYLNVVNPTTQCQANDSVIVDNNIAEVDLEITDGVENTCFLSPVTVTAEYSNGQTVPGAQFSWYYGTTEPVTSDRLFATGSVVDNVSPGNYIVEVLNPADNCKTTEPYSVDATTLTPIIDPDAEASENCTPFDGEVSGNVTNIPPGYNQTDYTYYVFVGENQKDINEADFVLVGEPTGLNLAGLEPNSYTIIAQQNYDNECLSLPETVEVDDDAVYPNSIDESILNANCLNAEGRITLTSTQQYDFQWFAGDIENDETVEDLNLTDTEVTQSQLNNYPSGFYSAIVTNPNNGCQDSIVSFIDIPTLDEYVLRTNKHDDPFCFVDSGRVSVSLANTNFNYPFEFTYRLERIDEEGNSFVVPYSGDPANQTYLYRQLPPSDYRVSLIQLDENGNPAYNCKSEEIEVLDTEVNPVIEAEGTNPLTVCSPRDPDGQAEVRVTNGDIFLHSFEWTTTDDQGNQTLIATGSEVYNLLNGTYTVTATNTQNYCEATTTAIVEDARVYPTVIPELVKGRENCIEPDGILNAYVPTTENQDDYKFEWYDLVDGSEELDTIDHYYTGQTFDMFDIGDYTVVSINRATSCRSEAVYAFVPDERVYPEFYVRAQPAACDYSNGFARAVVTNDVDVESIRWDMGGVYSFGSDLINISSGLYNVEVTTVFGCADSTDVVIEPDIFVYNGVSANEDGKNDHFIIDCIECFENNNVKIFNRYGDLVYETDGYTNDSDPDAQCQSVDDTLGNNFRGTGNRGIYAGGKKLPIGTYFYVIDKGDGSEPKNGYLELVR</sequence>
<proteinExistence type="predicted"/>
<protein>
    <recommendedName>
        <fullName evidence="3">IgGFc-binding protein N-terminal domain-containing protein</fullName>
    </recommendedName>
</protein>
<keyword evidence="2" id="KW-0472">Membrane</keyword>
<gene>
    <name evidence="4" type="ORF">DCC35_09275</name>
</gene>
<keyword evidence="2" id="KW-0812">Transmembrane</keyword>
<dbReference type="Proteomes" id="UP000298616">
    <property type="component" value="Chromosome"/>
</dbReference>
<dbReference type="Pfam" id="PF13585">
    <property type="entry name" value="CHU_C"/>
    <property type="match status" value="1"/>
</dbReference>
<keyword evidence="2" id="KW-1133">Transmembrane helix</keyword>
<feature type="transmembrane region" description="Helical" evidence="2">
    <location>
        <begin position="12"/>
        <end position="35"/>
    </location>
</feature>
<feature type="region of interest" description="Disordered" evidence="1">
    <location>
        <begin position="240"/>
        <end position="259"/>
    </location>
</feature>
<evidence type="ECO:0000256" key="2">
    <source>
        <dbReference type="SAM" id="Phobius"/>
    </source>
</evidence>
<dbReference type="OrthoDB" id="1108781at2"/>
<feature type="domain" description="IgGFc-binding protein N-terminal" evidence="3">
    <location>
        <begin position="144"/>
        <end position="436"/>
    </location>
</feature>
<dbReference type="EMBL" id="CP028923">
    <property type="protein sequence ID" value="QCK14917.1"/>
    <property type="molecule type" value="Genomic_DNA"/>
</dbReference>
<evidence type="ECO:0000259" key="3">
    <source>
        <dbReference type="Pfam" id="PF17517"/>
    </source>
</evidence>
<evidence type="ECO:0000313" key="5">
    <source>
        <dbReference type="Proteomes" id="UP000298616"/>
    </source>
</evidence>
<name>A0A4D7JJN8_9BACT</name>